<evidence type="ECO:0000256" key="1">
    <source>
        <dbReference type="ARBA" id="ARBA00008061"/>
    </source>
</evidence>
<feature type="transmembrane region" description="Helical" evidence="4">
    <location>
        <begin position="12"/>
        <end position="32"/>
    </location>
</feature>
<dbReference type="EC" id="3.2.1.1" evidence="3"/>
<dbReference type="SUPFAM" id="SSF51445">
    <property type="entry name" value="(Trans)glycosidases"/>
    <property type="match status" value="1"/>
</dbReference>
<dbReference type="KEGG" id="mnu:NCTC10166_00077"/>
<keyword evidence="3" id="KW-0119">Carbohydrate metabolism</keyword>
<dbReference type="GO" id="GO:0043169">
    <property type="term" value="F:cation binding"/>
    <property type="evidence" value="ECO:0007669"/>
    <property type="project" value="InterPro"/>
</dbReference>
<keyword evidence="6" id="KW-0328">Glycosyltransferase</keyword>
<keyword evidence="6" id="KW-0808">Transferase</keyword>
<dbReference type="SMART" id="SM00642">
    <property type="entry name" value="Aamy"/>
    <property type="match status" value="1"/>
</dbReference>
<dbReference type="Gene3D" id="3.90.400.10">
    <property type="entry name" value="Oligo-1,6-glucosidase, Domain 2"/>
    <property type="match status" value="1"/>
</dbReference>
<evidence type="ECO:0000313" key="6">
    <source>
        <dbReference type="EMBL" id="VEU59122.1"/>
    </source>
</evidence>
<gene>
    <name evidence="6" type="primary">mgtA</name>
    <name evidence="6" type="ORF">NCTC10166_00077</name>
</gene>
<dbReference type="EMBL" id="LR214951">
    <property type="protein sequence ID" value="VEU59122.1"/>
    <property type="molecule type" value="Genomic_DNA"/>
</dbReference>
<dbReference type="Pfam" id="PF00128">
    <property type="entry name" value="Alpha-amylase"/>
    <property type="match status" value="1"/>
</dbReference>
<protein>
    <recommendedName>
        <fullName evidence="3">Alpha-amylase</fullName>
        <ecNumber evidence="3">3.2.1.1</ecNumber>
    </recommendedName>
</protein>
<keyword evidence="4" id="KW-0812">Transmembrane</keyword>
<dbReference type="InterPro" id="IPR006046">
    <property type="entry name" value="Alpha_amylase"/>
</dbReference>
<dbReference type="RefSeq" id="WP_232018816.1">
    <property type="nucleotide sequence ID" value="NZ_LR214951.1"/>
</dbReference>
<keyword evidence="4" id="KW-1133">Transmembrane helix</keyword>
<dbReference type="InterPro" id="IPR045857">
    <property type="entry name" value="O16G_dom_2"/>
</dbReference>
<comment type="catalytic activity">
    <reaction evidence="3">
        <text>Endohydrolysis of (1-&gt;4)-alpha-D-glucosidic linkages in polysaccharides containing three or more (1-&gt;4)-alpha-linked D-glucose units.</text>
        <dbReference type="EC" id="3.2.1.1"/>
    </reaction>
</comment>
<proteinExistence type="inferred from homology"/>
<reference evidence="6 7" key="1">
    <citation type="submission" date="2019-01" db="EMBL/GenBank/DDBJ databases">
        <authorList>
            <consortium name="Pathogen Informatics"/>
        </authorList>
    </citation>
    <scope>NUCLEOTIDE SEQUENCE [LARGE SCALE GENOMIC DNA]</scope>
    <source>
        <strain evidence="6 7">NCTC10166</strain>
    </source>
</reference>
<evidence type="ECO:0000259" key="5">
    <source>
        <dbReference type="SMART" id="SM00642"/>
    </source>
</evidence>
<evidence type="ECO:0000256" key="2">
    <source>
        <dbReference type="RuleBase" id="RU003615"/>
    </source>
</evidence>
<sequence length="586" mass="69364">MKNWKLKLLKIKKAVIVISNFILLFLLCFFFVSCKKNAQWQENKFYLNNNKLTYKNDHKNVMFNSPLKQKTNTSNVIYQVLVYSFADGNNDGIGDFIGLKENIKYFIDLNIDQIYLSPIHPSTSYHGYDVIDYTEVAEELGGKKAFLNFLSAAHENGIKVYMDMVFNHTSFEHPWFQKALQNDLKYQKYYHFYSKKENDTNQDTKDLRKFFINLKNKNATNKWYTSKFWAGMPDLNLDNFEVIEELKAIQKYWTKLGVDGFRYDAFEEYFSSYGETKNNFNEAKIFSELRNASNQTLKKIGKSTEIFMMGEWWKNPQEADKYLTSGANKALDAVYDSTHWKNNWFTYEDVENLKLFLKNLNSNEWIPFLSNHDNDRWINSYRINISKLLAKDLNKPLTEQEIDAIKSAYFNLLLLPTKPIIYHGDELGMHANKKFGDPGLREPFKWKNKKYQVEFKEKKSKDKIFLNFSEDIKYVENQVQNKNSIYNTIKFLNQFRKENNFIFQKNNSTINNANNYIDKPNYAANIFIRQNLEKTKKYLIFSTVGSIKPNVLKLKQNYKKIIFSHKTKIKDNNIFIENGSLLILEL</sequence>
<feature type="domain" description="Glycosyl hydrolase family 13 catalytic" evidence="5">
    <location>
        <begin position="79"/>
        <end position="456"/>
    </location>
</feature>
<dbReference type="InterPro" id="IPR017853">
    <property type="entry name" value="GH"/>
</dbReference>
<dbReference type="SMR" id="A0A449A4H3"/>
<evidence type="ECO:0000313" key="7">
    <source>
        <dbReference type="Proteomes" id="UP000289440"/>
    </source>
</evidence>
<comment type="similarity">
    <text evidence="1 2">Belongs to the glycosyl hydrolase 13 family.</text>
</comment>
<dbReference type="PROSITE" id="PS51257">
    <property type="entry name" value="PROKAR_LIPOPROTEIN"/>
    <property type="match status" value="1"/>
</dbReference>
<keyword evidence="3" id="KW-0326">Glycosidase</keyword>
<dbReference type="AlphaFoldDB" id="A0A449A4H3"/>
<dbReference type="Gene3D" id="3.20.20.80">
    <property type="entry name" value="Glycosidases"/>
    <property type="match status" value="1"/>
</dbReference>
<dbReference type="InterPro" id="IPR006047">
    <property type="entry name" value="GH13_cat_dom"/>
</dbReference>
<keyword evidence="3" id="KW-0378">Hydrolase</keyword>
<keyword evidence="4" id="KW-0472">Membrane</keyword>
<name>A0A449A4H3_9BACT</name>
<dbReference type="GO" id="GO:0004556">
    <property type="term" value="F:alpha-amylase activity"/>
    <property type="evidence" value="ECO:0007669"/>
    <property type="project" value="UniProtKB-UniRule"/>
</dbReference>
<dbReference type="PRINTS" id="PR00110">
    <property type="entry name" value="ALPHAAMYLASE"/>
</dbReference>
<accession>A0A449A4H3</accession>
<evidence type="ECO:0000256" key="3">
    <source>
        <dbReference type="RuleBase" id="RU361134"/>
    </source>
</evidence>
<dbReference type="GO" id="GO:0009313">
    <property type="term" value="P:oligosaccharide catabolic process"/>
    <property type="evidence" value="ECO:0007669"/>
    <property type="project" value="TreeGrafter"/>
</dbReference>
<dbReference type="PANTHER" id="PTHR10357">
    <property type="entry name" value="ALPHA-AMYLASE FAMILY MEMBER"/>
    <property type="match status" value="1"/>
</dbReference>
<evidence type="ECO:0000256" key="4">
    <source>
        <dbReference type="SAM" id="Phobius"/>
    </source>
</evidence>
<keyword evidence="7" id="KW-1185">Reference proteome</keyword>
<dbReference type="Proteomes" id="UP000289440">
    <property type="component" value="Chromosome"/>
</dbReference>
<dbReference type="PANTHER" id="PTHR10357:SF179">
    <property type="entry name" value="NEUTRAL AND BASIC AMINO ACID TRANSPORT PROTEIN RBAT"/>
    <property type="match status" value="1"/>
</dbReference>
<dbReference type="GO" id="GO:0016757">
    <property type="term" value="F:glycosyltransferase activity"/>
    <property type="evidence" value="ECO:0007669"/>
    <property type="project" value="UniProtKB-KW"/>
</dbReference>
<organism evidence="6 7">
    <name type="scientific">Mesomycoplasma neurolyticum</name>
    <dbReference type="NCBI Taxonomy" id="2120"/>
    <lineage>
        <taxon>Bacteria</taxon>
        <taxon>Bacillati</taxon>
        <taxon>Mycoplasmatota</taxon>
        <taxon>Mycoplasmoidales</taxon>
        <taxon>Metamycoplasmataceae</taxon>
        <taxon>Mesomycoplasma</taxon>
    </lineage>
</organism>